<dbReference type="SMART" id="SM00065">
    <property type="entry name" value="GAF"/>
    <property type="match status" value="1"/>
</dbReference>
<comment type="cofactor">
    <cofactor evidence="2">
        <name>[4Fe-4S] cluster</name>
        <dbReference type="ChEBI" id="CHEBI:49883"/>
    </cofactor>
</comment>
<evidence type="ECO:0000256" key="4">
    <source>
        <dbReference type="ARBA" id="ARBA00012438"/>
    </source>
</evidence>
<evidence type="ECO:0000256" key="7">
    <source>
        <dbReference type="ARBA" id="ARBA00022490"/>
    </source>
</evidence>
<evidence type="ECO:0000256" key="3">
    <source>
        <dbReference type="ARBA" id="ARBA00004496"/>
    </source>
</evidence>
<name>A0A8J3YKC4_9ACTN</name>
<keyword evidence="18" id="KW-1185">Reference proteome</keyword>
<dbReference type="InterPro" id="IPR011712">
    <property type="entry name" value="Sig_transdc_His_kin_sub3_dim/P"/>
</dbReference>
<comment type="caution">
    <text evidence="17">The sequence shown here is derived from an EMBL/GenBank/DDBJ whole genome shotgun (WGS) entry which is preliminary data.</text>
</comment>
<dbReference type="CDD" id="cd16917">
    <property type="entry name" value="HATPase_UhpB-NarQ-NarX-like"/>
    <property type="match status" value="1"/>
</dbReference>
<dbReference type="Pfam" id="PF07730">
    <property type="entry name" value="HisKA_3"/>
    <property type="match status" value="1"/>
</dbReference>
<keyword evidence="7" id="KW-0963">Cytoplasm</keyword>
<dbReference type="InterPro" id="IPR003018">
    <property type="entry name" value="GAF"/>
</dbReference>
<dbReference type="GO" id="GO:0000155">
    <property type="term" value="F:phosphorelay sensor kinase activity"/>
    <property type="evidence" value="ECO:0007669"/>
    <property type="project" value="InterPro"/>
</dbReference>
<keyword evidence="12" id="KW-0902">Two-component regulatory system</keyword>
<proteinExistence type="predicted"/>
<keyword evidence="11" id="KW-0408">Iron</keyword>
<evidence type="ECO:0000256" key="13">
    <source>
        <dbReference type="ARBA" id="ARBA00023014"/>
    </source>
</evidence>
<comment type="catalytic activity">
    <reaction evidence="1">
        <text>ATP + protein L-histidine = ADP + protein N-phospho-L-histidine.</text>
        <dbReference type="EC" id="2.7.13.3"/>
    </reaction>
</comment>
<dbReference type="Gene3D" id="3.30.450.40">
    <property type="match status" value="1"/>
</dbReference>
<dbReference type="InterPro" id="IPR029016">
    <property type="entry name" value="GAF-like_dom_sf"/>
</dbReference>
<evidence type="ECO:0000256" key="15">
    <source>
        <dbReference type="ARBA" id="ARBA00030800"/>
    </source>
</evidence>
<dbReference type="EMBL" id="BOPF01000013">
    <property type="protein sequence ID" value="GIJ46939.1"/>
    <property type="molecule type" value="Genomic_DNA"/>
</dbReference>
<dbReference type="Pfam" id="PF02518">
    <property type="entry name" value="HATPase_c"/>
    <property type="match status" value="1"/>
</dbReference>
<comment type="function">
    <text evidence="14">Member of the two-component regulatory system NreB/NreC involved in the control of dissimilatory nitrate/nitrite reduction in response to oxygen. NreB functions as a direct oxygen sensor histidine kinase which is autophosphorylated, in the absence of oxygen, probably at the conserved histidine residue, and transfers its phosphate group probably to a conserved aspartate residue of NreC. NreB/NreC activates the expression of the nitrate (narGHJI) and nitrite (nir) reductase operons, as well as the putative nitrate transporter gene narT.</text>
</comment>
<keyword evidence="10" id="KW-0418">Kinase</keyword>
<protein>
    <recommendedName>
        <fullName evidence="5">Oxygen sensor histidine kinase NreB</fullName>
        <ecNumber evidence="4">2.7.13.3</ecNumber>
    </recommendedName>
    <alternativeName>
        <fullName evidence="15">Nitrogen regulation protein B</fullName>
    </alternativeName>
</protein>
<feature type="domain" description="Histidine kinase" evidence="16">
    <location>
        <begin position="179"/>
        <end position="375"/>
    </location>
</feature>
<keyword evidence="6" id="KW-0004">4Fe-4S</keyword>
<dbReference type="EC" id="2.7.13.3" evidence="4"/>
<dbReference type="Gene3D" id="3.30.565.10">
    <property type="entry name" value="Histidine kinase-like ATPase, C-terminal domain"/>
    <property type="match status" value="1"/>
</dbReference>
<keyword evidence="8" id="KW-0808">Transferase</keyword>
<evidence type="ECO:0000256" key="10">
    <source>
        <dbReference type="ARBA" id="ARBA00022777"/>
    </source>
</evidence>
<dbReference type="GO" id="GO:0005737">
    <property type="term" value="C:cytoplasm"/>
    <property type="evidence" value="ECO:0007669"/>
    <property type="project" value="UniProtKB-SubCell"/>
</dbReference>
<dbReference type="InterPro" id="IPR005467">
    <property type="entry name" value="His_kinase_dom"/>
</dbReference>
<gene>
    <name evidence="17" type="ORF">Val02_38250</name>
</gene>
<evidence type="ECO:0000313" key="17">
    <source>
        <dbReference type="EMBL" id="GIJ46939.1"/>
    </source>
</evidence>
<evidence type="ECO:0000256" key="11">
    <source>
        <dbReference type="ARBA" id="ARBA00023004"/>
    </source>
</evidence>
<dbReference type="GO" id="GO:0051539">
    <property type="term" value="F:4 iron, 4 sulfur cluster binding"/>
    <property type="evidence" value="ECO:0007669"/>
    <property type="project" value="UniProtKB-KW"/>
</dbReference>
<evidence type="ECO:0000259" key="16">
    <source>
        <dbReference type="PROSITE" id="PS50109"/>
    </source>
</evidence>
<dbReference type="InterPro" id="IPR003594">
    <property type="entry name" value="HATPase_dom"/>
</dbReference>
<evidence type="ECO:0000313" key="18">
    <source>
        <dbReference type="Proteomes" id="UP000619260"/>
    </source>
</evidence>
<dbReference type="SUPFAM" id="SSF55781">
    <property type="entry name" value="GAF domain-like"/>
    <property type="match status" value="1"/>
</dbReference>
<dbReference type="SMART" id="SM00387">
    <property type="entry name" value="HATPase_c"/>
    <property type="match status" value="1"/>
</dbReference>
<dbReference type="AlphaFoldDB" id="A0A8J3YKC4"/>
<reference evidence="17" key="1">
    <citation type="submission" date="2021-01" db="EMBL/GenBank/DDBJ databases">
        <title>Whole genome shotgun sequence of Virgisporangium aliadipatigenens NBRC 105644.</title>
        <authorList>
            <person name="Komaki H."/>
            <person name="Tamura T."/>
        </authorList>
    </citation>
    <scope>NUCLEOTIDE SEQUENCE</scope>
    <source>
        <strain evidence="17">NBRC 105644</strain>
    </source>
</reference>
<evidence type="ECO:0000256" key="1">
    <source>
        <dbReference type="ARBA" id="ARBA00000085"/>
    </source>
</evidence>
<dbReference type="PANTHER" id="PTHR24421:SF61">
    <property type="entry name" value="OXYGEN SENSOR HISTIDINE KINASE NREB"/>
    <property type="match status" value="1"/>
</dbReference>
<evidence type="ECO:0000256" key="14">
    <source>
        <dbReference type="ARBA" id="ARBA00024827"/>
    </source>
</evidence>
<dbReference type="PROSITE" id="PS50109">
    <property type="entry name" value="HIS_KIN"/>
    <property type="match status" value="1"/>
</dbReference>
<dbReference type="PRINTS" id="PR00344">
    <property type="entry name" value="BCTRLSENSOR"/>
</dbReference>
<dbReference type="InterPro" id="IPR036890">
    <property type="entry name" value="HATPase_C_sf"/>
</dbReference>
<evidence type="ECO:0000256" key="2">
    <source>
        <dbReference type="ARBA" id="ARBA00001966"/>
    </source>
</evidence>
<keyword evidence="13" id="KW-0411">Iron-sulfur</keyword>
<organism evidence="17 18">
    <name type="scientific">Virgisporangium aliadipatigenens</name>
    <dbReference type="NCBI Taxonomy" id="741659"/>
    <lineage>
        <taxon>Bacteria</taxon>
        <taxon>Bacillati</taxon>
        <taxon>Actinomycetota</taxon>
        <taxon>Actinomycetes</taxon>
        <taxon>Micromonosporales</taxon>
        <taxon>Micromonosporaceae</taxon>
        <taxon>Virgisporangium</taxon>
    </lineage>
</organism>
<keyword evidence="9" id="KW-0479">Metal-binding</keyword>
<sequence length="385" mass="41326">MDQRDELRALSSAVLDVAAHRSVTDVLQTILEAATRLLDATYGALGVPDKKGSFAEFLATGLTDEQWRAIGPVPRQHGLLGIMLCDPSAVRVQDIRLHEEFAGWPEEHPELTDFIGMPITAGDQILGELFLANKRAPGGFTADDEELLRLLAGHAAIALVNARLYEKSRELSIVDERNRLARELHDAVTQKLFSLRLTADAAAALLPRDPERADAELATVRTLARELTDELRAVVDNLRPADLTGDGLDTALAKQVALLDRVHGATVALTGGPCTRLSPEREEVVYRVAQEALHNALRHGSPRSVTVDLSCDGGAVTLTVTDDGTGFDPRARAGAGRRLGLASMRERARAVGARLEVKSRPGGGTTIRLAVPASHVAGERSEPAT</sequence>
<evidence type="ECO:0000256" key="5">
    <source>
        <dbReference type="ARBA" id="ARBA00017322"/>
    </source>
</evidence>
<evidence type="ECO:0000256" key="6">
    <source>
        <dbReference type="ARBA" id="ARBA00022485"/>
    </source>
</evidence>
<dbReference type="InterPro" id="IPR050482">
    <property type="entry name" value="Sensor_HK_TwoCompSys"/>
</dbReference>
<dbReference type="Pfam" id="PF13185">
    <property type="entry name" value="GAF_2"/>
    <property type="match status" value="1"/>
</dbReference>
<dbReference type="SUPFAM" id="SSF55874">
    <property type="entry name" value="ATPase domain of HSP90 chaperone/DNA topoisomerase II/histidine kinase"/>
    <property type="match status" value="1"/>
</dbReference>
<dbReference type="GO" id="GO:0046983">
    <property type="term" value="F:protein dimerization activity"/>
    <property type="evidence" value="ECO:0007669"/>
    <property type="project" value="InterPro"/>
</dbReference>
<dbReference type="PANTHER" id="PTHR24421">
    <property type="entry name" value="NITRATE/NITRITE SENSOR PROTEIN NARX-RELATED"/>
    <property type="match status" value="1"/>
</dbReference>
<dbReference type="RefSeq" id="WP_203900468.1">
    <property type="nucleotide sequence ID" value="NZ_BOPF01000013.1"/>
</dbReference>
<dbReference type="GO" id="GO:0046872">
    <property type="term" value="F:metal ion binding"/>
    <property type="evidence" value="ECO:0007669"/>
    <property type="project" value="UniProtKB-KW"/>
</dbReference>
<evidence type="ECO:0000256" key="8">
    <source>
        <dbReference type="ARBA" id="ARBA00022679"/>
    </source>
</evidence>
<dbReference type="GO" id="GO:0016020">
    <property type="term" value="C:membrane"/>
    <property type="evidence" value="ECO:0007669"/>
    <property type="project" value="InterPro"/>
</dbReference>
<dbReference type="Gene3D" id="1.20.5.1930">
    <property type="match status" value="1"/>
</dbReference>
<dbReference type="Proteomes" id="UP000619260">
    <property type="component" value="Unassembled WGS sequence"/>
</dbReference>
<evidence type="ECO:0000256" key="12">
    <source>
        <dbReference type="ARBA" id="ARBA00023012"/>
    </source>
</evidence>
<accession>A0A8J3YKC4</accession>
<comment type="subcellular location">
    <subcellularLocation>
        <location evidence="3">Cytoplasm</location>
    </subcellularLocation>
</comment>
<dbReference type="InterPro" id="IPR004358">
    <property type="entry name" value="Sig_transdc_His_kin-like_C"/>
</dbReference>
<evidence type="ECO:0000256" key="9">
    <source>
        <dbReference type="ARBA" id="ARBA00022723"/>
    </source>
</evidence>